<dbReference type="Gene3D" id="4.10.1000.10">
    <property type="entry name" value="Zinc finger, CCCH-type"/>
    <property type="match status" value="1"/>
</dbReference>
<protein>
    <recommendedName>
        <fullName evidence="3">C3H1-type domain-containing protein</fullName>
    </recommendedName>
</protein>
<feature type="region of interest" description="Disordered" evidence="2">
    <location>
        <begin position="14"/>
        <end position="41"/>
    </location>
</feature>
<keyword evidence="1" id="KW-0863">Zinc-finger</keyword>
<dbReference type="InterPro" id="IPR000571">
    <property type="entry name" value="Znf_CCCH"/>
</dbReference>
<feature type="zinc finger region" description="C3H1-type" evidence="1">
    <location>
        <begin position="42"/>
        <end position="74"/>
    </location>
</feature>
<evidence type="ECO:0000256" key="2">
    <source>
        <dbReference type="SAM" id="MobiDB-lite"/>
    </source>
</evidence>
<feature type="domain" description="C3H1-type" evidence="3">
    <location>
        <begin position="42"/>
        <end position="74"/>
    </location>
</feature>
<dbReference type="Proteomes" id="UP000654075">
    <property type="component" value="Unassembled WGS sequence"/>
</dbReference>
<evidence type="ECO:0000313" key="4">
    <source>
        <dbReference type="EMBL" id="CAE8616252.1"/>
    </source>
</evidence>
<feature type="non-terminal residue" evidence="4">
    <location>
        <position position="118"/>
    </location>
</feature>
<accession>A0A813FU22</accession>
<evidence type="ECO:0000259" key="3">
    <source>
        <dbReference type="PROSITE" id="PS50103"/>
    </source>
</evidence>
<reference evidence="4" key="1">
    <citation type="submission" date="2021-02" db="EMBL/GenBank/DDBJ databases">
        <authorList>
            <person name="Dougan E. K."/>
            <person name="Rhodes N."/>
            <person name="Thang M."/>
            <person name="Chan C."/>
        </authorList>
    </citation>
    <scope>NUCLEOTIDE SEQUENCE</scope>
</reference>
<name>A0A813FU22_POLGL</name>
<gene>
    <name evidence="4" type="ORF">PGLA1383_LOCUS33950</name>
</gene>
<dbReference type="EMBL" id="CAJNNV010025828">
    <property type="protein sequence ID" value="CAE8616252.1"/>
    <property type="molecule type" value="Genomic_DNA"/>
</dbReference>
<evidence type="ECO:0000256" key="1">
    <source>
        <dbReference type="PROSITE-ProRule" id="PRU00723"/>
    </source>
</evidence>
<dbReference type="GO" id="GO:0008270">
    <property type="term" value="F:zinc ion binding"/>
    <property type="evidence" value="ECO:0007669"/>
    <property type="project" value="UniProtKB-KW"/>
</dbReference>
<organism evidence="4 5">
    <name type="scientific">Polarella glacialis</name>
    <name type="common">Dinoflagellate</name>
    <dbReference type="NCBI Taxonomy" id="89957"/>
    <lineage>
        <taxon>Eukaryota</taxon>
        <taxon>Sar</taxon>
        <taxon>Alveolata</taxon>
        <taxon>Dinophyceae</taxon>
        <taxon>Suessiales</taxon>
        <taxon>Suessiaceae</taxon>
        <taxon>Polarella</taxon>
    </lineage>
</organism>
<proteinExistence type="predicted"/>
<keyword evidence="1" id="KW-0479">Metal-binding</keyword>
<dbReference type="PROSITE" id="PS50103">
    <property type="entry name" value="ZF_C3H1"/>
    <property type="match status" value="1"/>
</dbReference>
<dbReference type="AlphaFoldDB" id="A0A813FU22"/>
<feature type="compositionally biased region" description="Polar residues" evidence="2">
    <location>
        <begin position="15"/>
        <end position="27"/>
    </location>
</feature>
<keyword evidence="5" id="KW-1185">Reference proteome</keyword>
<evidence type="ECO:0000313" key="5">
    <source>
        <dbReference type="Proteomes" id="UP000654075"/>
    </source>
</evidence>
<comment type="caution">
    <text evidence="4">The sequence shown here is derived from an EMBL/GenBank/DDBJ whole genome shotgun (WGS) entry which is preliminary data.</text>
</comment>
<sequence>MSSNYTREGIVIVESNLQETSSPTTIENRSRSSRSRSAATSLPKLQLCPTFSEGVTGGSGCLAGDRCSFAHGAQELLFSARTWPEAFPARHIIRLLRDLLRAPFGRPPTGLWRGLVAE</sequence>
<keyword evidence="1" id="KW-0862">Zinc</keyword>